<protein>
    <submittedName>
        <fullName evidence="1">Uncharacterized protein</fullName>
    </submittedName>
</protein>
<evidence type="ECO:0000313" key="1">
    <source>
        <dbReference type="EMBL" id="KAF8781869.1"/>
    </source>
</evidence>
<keyword evidence="2" id="KW-1185">Reference proteome</keyword>
<reference evidence="1" key="1">
    <citation type="journal article" date="2020" name="bioRxiv">
        <title>Chromosome-level reference genome of the European wasp spider Argiope bruennichi: a resource for studies on range expansion and evolutionary adaptation.</title>
        <authorList>
            <person name="Sheffer M.M."/>
            <person name="Hoppe A."/>
            <person name="Krehenwinkel H."/>
            <person name="Uhl G."/>
            <person name="Kuss A.W."/>
            <person name="Jensen L."/>
            <person name="Jensen C."/>
            <person name="Gillespie R.G."/>
            <person name="Hoff K.J."/>
            <person name="Prost S."/>
        </authorList>
    </citation>
    <scope>NUCLEOTIDE SEQUENCE</scope>
</reference>
<comment type="caution">
    <text evidence="1">The sequence shown here is derived from an EMBL/GenBank/DDBJ whole genome shotgun (WGS) entry which is preliminary data.</text>
</comment>
<organism evidence="1 2">
    <name type="scientific">Argiope bruennichi</name>
    <name type="common">Wasp spider</name>
    <name type="synonym">Aranea bruennichi</name>
    <dbReference type="NCBI Taxonomy" id="94029"/>
    <lineage>
        <taxon>Eukaryota</taxon>
        <taxon>Metazoa</taxon>
        <taxon>Ecdysozoa</taxon>
        <taxon>Arthropoda</taxon>
        <taxon>Chelicerata</taxon>
        <taxon>Arachnida</taxon>
        <taxon>Araneae</taxon>
        <taxon>Araneomorphae</taxon>
        <taxon>Entelegynae</taxon>
        <taxon>Araneoidea</taxon>
        <taxon>Araneidae</taxon>
        <taxon>Argiope</taxon>
    </lineage>
</organism>
<dbReference type="EMBL" id="JABXBU010001863">
    <property type="protein sequence ID" value="KAF8781869.1"/>
    <property type="molecule type" value="Genomic_DNA"/>
</dbReference>
<sequence length="70" mass="8576">MAVRFQISKLYNLKLLDRGNWMIRFLEQEPFQPPCYLMCREITSKAFCFHFLVAKINETRRLMNFNMLRL</sequence>
<reference evidence="1" key="2">
    <citation type="submission" date="2020-06" db="EMBL/GenBank/DDBJ databases">
        <authorList>
            <person name="Sheffer M."/>
        </authorList>
    </citation>
    <scope>NUCLEOTIDE SEQUENCE</scope>
</reference>
<dbReference type="Proteomes" id="UP000807504">
    <property type="component" value="Unassembled WGS sequence"/>
</dbReference>
<name>A0A8T0EYN3_ARGBR</name>
<gene>
    <name evidence="1" type="ORF">HNY73_012213</name>
</gene>
<dbReference type="AlphaFoldDB" id="A0A8T0EYN3"/>
<evidence type="ECO:0000313" key="2">
    <source>
        <dbReference type="Proteomes" id="UP000807504"/>
    </source>
</evidence>
<accession>A0A8T0EYN3</accession>
<proteinExistence type="predicted"/>